<feature type="domain" description="Band 7" evidence="7">
    <location>
        <begin position="56"/>
        <end position="250"/>
    </location>
</feature>
<evidence type="ECO:0000256" key="2">
    <source>
        <dbReference type="ARBA" id="ARBA00006971"/>
    </source>
</evidence>
<dbReference type="NCBIfam" id="TIGR01933">
    <property type="entry name" value="hflK"/>
    <property type="match status" value="1"/>
</dbReference>
<keyword evidence="4 6" id="KW-1133">Transmembrane helix</keyword>
<dbReference type="SUPFAM" id="SSF117892">
    <property type="entry name" value="Band 7/SPFH domain"/>
    <property type="match status" value="1"/>
</dbReference>
<evidence type="ECO:0000256" key="1">
    <source>
        <dbReference type="ARBA" id="ARBA00004370"/>
    </source>
</evidence>
<sequence length="549" mass="58237">MYQPGGGPRQPELDFEKIMGGIRDGIGQVAQRLGGGGVGLAAVLVIGLIIVIWGATGIYTTSPGEQAVLRMFGKAQATPVTQNGLHWWWPGPFGNKDVMRTDLVRRLELGFRSSDGVANTPVPVEAQMISGDLNIIDVQMVVQYDIKNLTHFLFKVDDPGEDAGEQRIIAAGRPDGRTLKDATEAALRLVVGQRSLGEVLAEERVNLELDTGTKLQEILDGYQTGINIVSVQLQKVEAPAEVQAAFNDVLQARQDKVTATNQAQAYENQVIPEARGRAEQIIQPAEAFKRARIERAQGEADQFLSILAQFNDRSITLENVLQDTDNADGDEDSTTGIGLSDVSMIVAPDIDGDGFDILVAGVTVLGAGGCAFTANQVSTTNATETCNFSAAFAAQTGDLTIGESFSIAYLGNEDVTIPQFVGAGPFSIRLTNKALDAGISVVDGPDGGVVSGLDISVSDFDPSTNIVTFGIQAGEELQAGDQFTVQYMNREDLAVPATSLVTQERLFLEAMEDILPAINKIIVSPDAETVLILGGQGGIVPVPFGPPAP</sequence>
<comment type="subcellular location">
    <subcellularLocation>
        <location evidence="1">Membrane</location>
    </subcellularLocation>
</comment>
<organism evidence="8">
    <name type="scientific">hydrothermal vent metagenome</name>
    <dbReference type="NCBI Taxonomy" id="652676"/>
    <lineage>
        <taxon>unclassified sequences</taxon>
        <taxon>metagenomes</taxon>
        <taxon>ecological metagenomes</taxon>
    </lineage>
</organism>
<keyword evidence="5 6" id="KW-0472">Membrane</keyword>
<dbReference type="GO" id="GO:0016020">
    <property type="term" value="C:membrane"/>
    <property type="evidence" value="ECO:0007669"/>
    <property type="project" value="UniProtKB-SubCell"/>
</dbReference>
<evidence type="ECO:0000259" key="7">
    <source>
        <dbReference type="SMART" id="SM00244"/>
    </source>
</evidence>
<name>A0A160V7F5_9ZZZZ</name>
<dbReference type="Pfam" id="PF01145">
    <property type="entry name" value="Band_7"/>
    <property type="match status" value="1"/>
</dbReference>
<protein>
    <submittedName>
        <fullName evidence="8">HflK protein</fullName>
    </submittedName>
</protein>
<proteinExistence type="inferred from homology"/>
<dbReference type="InterPro" id="IPR001107">
    <property type="entry name" value="Band_7"/>
</dbReference>
<dbReference type="PANTHER" id="PTHR43327">
    <property type="entry name" value="STOMATIN-LIKE PROTEIN 2, MITOCHONDRIAL"/>
    <property type="match status" value="1"/>
</dbReference>
<evidence type="ECO:0000313" key="8">
    <source>
        <dbReference type="EMBL" id="CUV01811.1"/>
    </source>
</evidence>
<evidence type="ECO:0000256" key="3">
    <source>
        <dbReference type="ARBA" id="ARBA00022692"/>
    </source>
</evidence>
<dbReference type="InterPro" id="IPR010201">
    <property type="entry name" value="HflK"/>
</dbReference>
<evidence type="ECO:0000256" key="6">
    <source>
        <dbReference type="SAM" id="Phobius"/>
    </source>
</evidence>
<evidence type="ECO:0000256" key="5">
    <source>
        <dbReference type="ARBA" id="ARBA00023136"/>
    </source>
</evidence>
<dbReference type="CDD" id="cd03404">
    <property type="entry name" value="SPFH_HflK"/>
    <property type="match status" value="1"/>
</dbReference>
<reference evidence="8" key="1">
    <citation type="submission" date="2015-10" db="EMBL/GenBank/DDBJ databases">
        <authorList>
            <person name="Gilbert D.G."/>
        </authorList>
    </citation>
    <scope>NUCLEOTIDE SEQUENCE</scope>
</reference>
<feature type="transmembrane region" description="Helical" evidence="6">
    <location>
        <begin position="33"/>
        <end position="55"/>
    </location>
</feature>
<dbReference type="EMBL" id="FAXA01000142">
    <property type="protein sequence ID" value="CUV01811.1"/>
    <property type="molecule type" value="Genomic_DNA"/>
</dbReference>
<dbReference type="AlphaFoldDB" id="A0A160V7F5"/>
<dbReference type="Gene3D" id="3.30.479.30">
    <property type="entry name" value="Band 7 domain"/>
    <property type="match status" value="1"/>
</dbReference>
<gene>
    <name evidence="8" type="ORF">MGWOODY_Clf1221</name>
</gene>
<accession>A0A160V7F5</accession>
<dbReference type="PANTHER" id="PTHR43327:SF2">
    <property type="entry name" value="MODULATOR OF FTSH PROTEASE HFLK"/>
    <property type="match status" value="1"/>
</dbReference>
<dbReference type="InterPro" id="IPR050710">
    <property type="entry name" value="Band7/mec-2_domain"/>
</dbReference>
<dbReference type="InterPro" id="IPR036013">
    <property type="entry name" value="Band_7/SPFH_dom_sf"/>
</dbReference>
<dbReference type="SMART" id="SM00244">
    <property type="entry name" value="PHB"/>
    <property type="match status" value="1"/>
</dbReference>
<evidence type="ECO:0000256" key="4">
    <source>
        <dbReference type="ARBA" id="ARBA00022989"/>
    </source>
</evidence>
<comment type="similarity">
    <text evidence="2">Belongs to the band 7/mec-2 family. HflK subfamily.</text>
</comment>
<keyword evidence="3 6" id="KW-0812">Transmembrane</keyword>